<keyword evidence="5" id="KW-1185">Reference proteome</keyword>
<dbReference type="Proteomes" id="UP001562159">
    <property type="component" value="Unassembled WGS sequence"/>
</dbReference>
<dbReference type="InterPro" id="IPR027268">
    <property type="entry name" value="Peptidase_M4/M1_CTD_sf"/>
</dbReference>
<sequence>MNRHPFRSSLIAAAVVGALSLSVAATAQDARRAAPQDTPYPGQLTVNVDLTDAAKRMFRVHETIPVKPGEFTLLYPEWIPGEHAPSGPIQNVAGLIITANGKQLAWRRDLRDMFAIHLDVPEGVSQLDLSFQFLSPGDGEGSLFGASASSTPNLVDVEFNQVAFYPAGYYSRQIQIQPTVQLPAGWKFGTALQVAKLQVANQSAGQAGDTVQFKPVSFNNFVDSPLIAGEHFDRVDLAPGAKVPVHLNVVGDGAKDVKLTAKQLEQQRAVVTQTNLLFGAHHYDHYDFLLTLSDHTGHFGLEHHQSSDDRLPADFFTNDDMHTLAASLMPHEFVHSWNGKFRRPADLWTPNFNVKMQDDLLWVYEGLTDYWCSVLTARSGLWTPEQFRDTMANIDASMSERTGRAWRSLQDTADAAPLTYYGGGGWANWRRGTDFYPEGQLLWLDVDTKIRELSGGKHSLDDFAHAFYGMENGSYVTKTYTFDDVVNTLNQVQPFDWASFLKARLDYTGPELPEHGIARGGWKLVYTDKPNAETKAMEGIRHGVNLAASIGLSASKTGSIYDVQWSGPAFQAGLVPGETIVAVDGKDYSPDALKDAITAAKTGSAPIELLVKNVDVYSTAKIDYHGGLRYPHLERTGGKDLLGAIATPRK</sequence>
<evidence type="ECO:0000313" key="4">
    <source>
        <dbReference type="EMBL" id="MEY2182368.1"/>
    </source>
</evidence>
<organism evidence="4 5">
    <name type="scientific">Rhodanobacter humi</name>
    <dbReference type="NCBI Taxonomy" id="1888173"/>
    <lineage>
        <taxon>Bacteria</taxon>
        <taxon>Pseudomonadati</taxon>
        <taxon>Pseudomonadota</taxon>
        <taxon>Gammaproteobacteria</taxon>
        <taxon>Lysobacterales</taxon>
        <taxon>Rhodanobacteraceae</taxon>
        <taxon>Rhodanobacter</taxon>
    </lineage>
</organism>
<dbReference type="InterPro" id="IPR007963">
    <property type="entry name" value="Peptidase_M61_catalytic"/>
</dbReference>
<dbReference type="InterPro" id="IPR024191">
    <property type="entry name" value="Peptidase_M61"/>
</dbReference>
<dbReference type="Gene3D" id="2.30.42.10">
    <property type="match status" value="1"/>
</dbReference>
<name>A0ABV4APN3_9GAMM</name>
<dbReference type="Gene3D" id="1.10.390.10">
    <property type="entry name" value="Neutral Protease Domain 2"/>
    <property type="match status" value="1"/>
</dbReference>
<feature type="domain" description="Peptidase M61 N-terminal" evidence="3">
    <location>
        <begin position="46"/>
        <end position="230"/>
    </location>
</feature>
<dbReference type="Pfam" id="PF05299">
    <property type="entry name" value="Peptidase_M61"/>
    <property type="match status" value="1"/>
</dbReference>
<reference evidence="4 5" key="1">
    <citation type="submission" date="2024-07" db="EMBL/GenBank/DDBJ databases">
        <title>Molecular mechanisms and environmental adaptations of flagellar loss and biofilm growth of Rhodanobacter under environmental stress.</title>
        <authorList>
            <person name="Chen M."/>
        </authorList>
    </citation>
    <scope>NUCLEOTIDE SEQUENCE [LARGE SCALE GENOMIC DNA]</scope>
    <source>
        <strain evidence="4 5">RS22</strain>
    </source>
</reference>
<dbReference type="Gene3D" id="2.60.40.3650">
    <property type="match status" value="1"/>
</dbReference>
<comment type="caution">
    <text evidence="4">The sequence shown here is derived from an EMBL/GenBank/DDBJ whole genome shotgun (WGS) entry which is preliminary data.</text>
</comment>
<evidence type="ECO:0000313" key="5">
    <source>
        <dbReference type="Proteomes" id="UP001562159"/>
    </source>
</evidence>
<dbReference type="InterPro" id="IPR040756">
    <property type="entry name" value="Peptidase_M61_N"/>
</dbReference>
<evidence type="ECO:0000259" key="2">
    <source>
        <dbReference type="Pfam" id="PF05299"/>
    </source>
</evidence>
<evidence type="ECO:0000259" key="3">
    <source>
        <dbReference type="Pfam" id="PF17899"/>
    </source>
</evidence>
<protein>
    <submittedName>
        <fullName evidence="4">M61 family metallopeptidase</fullName>
    </submittedName>
</protein>
<accession>A0ABV4APN3</accession>
<dbReference type="SUPFAM" id="SSF50156">
    <property type="entry name" value="PDZ domain-like"/>
    <property type="match status" value="1"/>
</dbReference>
<dbReference type="InterPro" id="IPR036034">
    <property type="entry name" value="PDZ_sf"/>
</dbReference>
<dbReference type="Pfam" id="PF17899">
    <property type="entry name" value="Peptidase_M61_N"/>
    <property type="match status" value="1"/>
</dbReference>
<keyword evidence="1" id="KW-0732">Signal</keyword>
<evidence type="ECO:0000256" key="1">
    <source>
        <dbReference type="SAM" id="SignalP"/>
    </source>
</evidence>
<feature type="chain" id="PRO_5046083108" evidence="1">
    <location>
        <begin position="28"/>
        <end position="650"/>
    </location>
</feature>
<feature type="signal peptide" evidence="1">
    <location>
        <begin position="1"/>
        <end position="27"/>
    </location>
</feature>
<proteinExistence type="predicted"/>
<feature type="domain" description="Peptidase M61 catalytic" evidence="2">
    <location>
        <begin position="327"/>
        <end position="442"/>
    </location>
</feature>
<gene>
    <name evidence="4" type="ORF">AB7878_08050</name>
</gene>
<dbReference type="PIRSF" id="PIRSF016493">
    <property type="entry name" value="Glycyl_aminpptds"/>
    <property type="match status" value="1"/>
</dbReference>
<dbReference type="EMBL" id="JBGBPY010000001">
    <property type="protein sequence ID" value="MEY2182368.1"/>
    <property type="molecule type" value="Genomic_DNA"/>
</dbReference>